<evidence type="ECO:0000313" key="2">
    <source>
        <dbReference type="Proteomes" id="UP001501729"/>
    </source>
</evidence>
<proteinExistence type="predicted"/>
<accession>A0AAV3UPG4</accession>
<name>A0AAV3UPG4_9EURY</name>
<evidence type="ECO:0000313" key="1">
    <source>
        <dbReference type="EMBL" id="GAA5062311.1"/>
    </source>
</evidence>
<organism evidence="1 2">
    <name type="scientific">Haladaptatus pallidirubidus</name>
    <dbReference type="NCBI Taxonomy" id="1008152"/>
    <lineage>
        <taxon>Archaea</taxon>
        <taxon>Methanobacteriati</taxon>
        <taxon>Methanobacteriota</taxon>
        <taxon>Stenosarchaea group</taxon>
        <taxon>Halobacteria</taxon>
        <taxon>Halobacteriales</taxon>
        <taxon>Haladaptataceae</taxon>
        <taxon>Haladaptatus</taxon>
    </lineage>
</organism>
<keyword evidence="2" id="KW-1185">Reference proteome</keyword>
<comment type="caution">
    <text evidence="1">The sequence shown here is derived from an EMBL/GenBank/DDBJ whole genome shotgun (WGS) entry which is preliminary data.</text>
</comment>
<protein>
    <submittedName>
        <fullName evidence="1">Uncharacterized protein</fullName>
    </submittedName>
</protein>
<sequence length="152" mass="17493">MIENSEVYTEFRFMDSTDCGHCRRELHIDSDDPLVLDRSHTLGIGIYDERKVAIGAYNQFGRGQHIAMIVSTDDRVVEWASDMCNLGWHGTATSPLSVVSSAIKRHLVVSYRWDKAVFDLLEKRDTRRFLSYRVVEAVYSPNSVLNRYTNDD</sequence>
<dbReference type="Proteomes" id="UP001501729">
    <property type="component" value="Unassembled WGS sequence"/>
</dbReference>
<dbReference type="EMBL" id="BAABKX010000022">
    <property type="protein sequence ID" value="GAA5062311.1"/>
    <property type="molecule type" value="Genomic_DNA"/>
</dbReference>
<dbReference type="AlphaFoldDB" id="A0AAV3UPG4"/>
<reference evidence="1 2" key="1">
    <citation type="journal article" date="2019" name="Int. J. Syst. Evol. Microbiol.">
        <title>The Global Catalogue of Microorganisms (GCM) 10K type strain sequencing project: providing services to taxonomists for standard genome sequencing and annotation.</title>
        <authorList>
            <consortium name="The Broad Institute Genomics Platform"/>
            <consortium name="The Broad Institute Genome Sequencing Center for Infectious Disease"/>
            <person name="Wu L."/>
            <person name="Ma J."/>
        </authorList>
    </citation>
    <scope>NUCLEOTIDE SEQUENCE [LARGE SCALE GENOMIC DNA]</scope>
    <source>
        <strain evidence="1 2">JCM 17504</strain>
    </source>
</reference>
<gene>
    <name evidence="1" type="ORF">GCM10025751_49490</name>
</gene>